<organism evidence="2 3">
    <name type="scientific">Paenibacillus melissococcoides</name>
    <dbReference type="NCBI Taxonomy" id="2912268"/>
    <lineage>
        <taxon>Bacteria</taxon>
        <taxon>Bacillati</taxon>
        <taxon>Bacillota</taxon>
        <taxon>Bacilli</taxon>
        <taxon>Bacillales</taxon>
        <taxon>Paenibacillaceae</taxon>
        <taxon>Paenibacillus</taxon>
    </lineage>
</organism>
<sequence>MNRSYEALQELQEKAAEKDDVSKALKDAKEYTDQKAQAVTPESIGAETPTGAQEKADAALTVAKQYTDENINVLRADVDSNTDEIRNLKQSVDHVLGKPLGIKPGLQVVEVENDTPFQMGEIKGRTLINLLGRVGDCENTADWSAPGPGVKALSTSGYTDPFPSKWRVRRRNRRDLVFVPMVL</sequence>
<dbReference type="EMBL" id="CALYLO010000001">
    <property type="protein sequence ID" value="CAH8242819.1"/>
    <property type="molecule type" value="Genomic_DNA"/>
</dbReference>
<feature type="region of interest" description="Disordered" evidence="1">
    <location>
        <begin position="27"/>
        <end position="52"/>
    </location>
</feature>
<comment type="caution">
    <text evidence="2">The sequence shown here is derived from an EMBL/GenBank/DDBJ whole genome shotgun (WGS) entry which is preliminary data.</text>
</comment>
<dbReference type="RefSeq" id="WP_261948741.1">
    <property type="nucleotide sequence ID" value="NZ_CALYLO010000001.1"/>
</dbReference>
<accession>A0ABM9FUM5</accession>
<protein>
    <submittedName>
        <fullName evidence="2">Uncharacterized protein</fullName>
    </submittedName>
</protein>
<evidence type="ECO:0000256" key="1">
    <source>
        <dbReference type="SAM" id="MobiDB-lite"/>
    </source>
</evidence>
<evidence type="ECO:0000313" key="2">
    <source>
        <dbReference type="EMBL" id="CAH8242819.1"/>
    </source>
</evidence>
<dbReference type="Proteomes" id="UP001154322">
    <property type="component" value="Unassembled WGS sequence"/>
</dbReference>
<dbReference type="Gene3D" id="1.20.5.2280">
    <property type="match status" value="1"/>
</dbReference>
<reference evidence="2" key="1">
    <citation type="submission" date="2022-06" db="EMBL/GenBank/DDBJ databases">
        <authorList>
            <person name="Dietemann V."/>
            <person name="Ory F."/>
            <person name="Dainat B."/>
            <person name="Oberhansli S."/>
        </authorList>
    </citation>
    <scope>NUCLEOTIDE SEQUENCE</scope>
    <source>
        <strain evidence="2">Ena-SAMPLE-TAB-26-04-2022-14:26:32:270-5432</strain>
    </source>
</reference>
<name>A0ABM9FUM5_9BACL</name>
<keyword evidence="3" id="KW-1185">Reference proteome</keyword>
<proteinExistence type="predicted"/>
<gene>
    <name evidence="2" type="ORF">WJ0W_000002</name>
</gene>
<evidence type="ECO:0000313" key="3">
    <source>
        <dbReference type="Proteomes" id="UP001154322"/>
    </source>
</evidence>